<evidence type="ECO:0000313" key="3">
    <source>
        <dbReference type="Proteomes" id="UP000272942"/>
    </source>
</evidence>
<reference evidence="4" key="1">
    <citation type="submission" date="2016-06" db="UniProtKB">
        <authorList>
            <consortium name="WormBaseParasite"/>
        </authorList>
    </citation>
    <scope>IDENTIFICATION</scope>
</reference>
<reference evidence="2 3" key="2">
    <citation type="submission" date="2018-11" db="EMBL/GenBank/DDBJ databases">
        <authorList>
            <consortium name="Pathogen Informatics"/>
        </authorList>
    </citation>
    <scope>NUCLEOTIDE SEQUENCE [LARGE SCALE GENOMIC DNA]</scope>
    <source>
        <strain evidence="2 3">Egypt</strain>
    </source>
</reference>
<dbReference type="Proteomes" id="UP000272942">
    <property type="component" value="Unassembled WGS sequence"/>
</dbReference>
<protein>
    <submittedName>
        <fullName evidence="2 4">Uncharacterized protein</fullName>
    </submittedName>
</protein>
<name>A0A183AR79_9TREM</name>
<dbReference type="AlphaFoldDB" id="A0A183AR79"/>
<dbReference type="EMBL" id="UZAN01047458">
    <property type="protein sequence ID" value="VDP85412.1"/>
    <property type="molecule type" value="Genomic_DNA"/>
</dbReference>
<feature type="compositionally biased region" description="Basic and acidic residues" evidence="1">
    <location>
        <begin position="256"/>
        <end position="277"/>
    </location>
</feature>
<dbReference type="OrthoDB" id="10612250at2759"/>
<feature type="region of interest" description="Disordered" evidence="1">
    <location>
        <begin position="232"/>
        <end position="277"/>
    </location>
</feature>
<feature type="region of interest" description="Disordered" evidence="1">
    <location>
        <begin position="60"/>
        <end position="85"/>
    </location>
</feature>
<gene>
    <name evidence="2" type="ORF">ECPE_LOCUS9464</name>
</gene>
<keyword evidence="3" id="KW-1185">Reference proteome</keyword>
<sequence length="318" mass="35703">MVLVSKNPNPPSSALIDDNEYSISVENDIEICEQEPVSLTKLPTTYSPRMHRKAHVTNVTDTKNRLSPSSIQTPQSNEGPKQMKYQGTINPNAIIEQNSQPNEKSHAFRLPSSGDQIYQDHVRHGHPSTETNNPTRRRCKLNEQCSRHHGTRADRHGATKSTVSTLNKMISRLDSRMAALAKHIPQTADCPDHTQLESTKIDPDDSRQFQELIANLTEAEWQALLHMISQTDDSYQSPRSRNKSNHPRGSTVIGRKKNESDSWSRERVRTGMAMERGDGRRGASIRVLMVLLVYSRSSLGLPETHGSIDKVCLLARVS</sequence>
<accession>A0A183AR79</accession>
<evidence type="ECO:0000256" key="1">
    <source>
        <dbReference type="SAM" id="MobiDB-lite"/>
    </source>
</evidence>
<evidence type="ECO:0000313" key="2">
    <source>
        <dbReference type="EMBL" id="VDP85412.1"/>
    </source>
</evidence>
<evidence type="ECO:0000313" key="4">
    <source>
        <dbReference type="WBParaSite" id="ECPE_0000949301-mRNA-1"/>
    </source>
</evidence>
<organism evidence="4">
    <name type="scientific">Echinostoma caproni</name>
    <dbReference type="NCBI Taxonomy" id="27848"/>
    <lineage>
        <taxon>Eukaryota</taxon>
        <taxon>Metazoa</taxon>
        <taxon>Spiralia</taxon>
        <taxon>Lophotrochozoa</taxon>
        <taxon>Platyhelminthes</taxon>
        <taxon>Trematoda</taxon>
        <taxon>Digenea</taxon>
        <taxon>Plagiorchiida</taxon>
        <taxon>Echinostomata</taxon>
        <taxon>Echinostomatoidea</taxon>
        <taxon>Echinostomatidae</taxon>
        <taxon>Echinostoma</taxon>
    </lineage>
</organism>
<proteinExistence type="predicted"/>
<dbReference type="WBParaSite" id="ECPE_0000949301-mRNA-1">
    <property type="protein sequence ID" value="ECPE_0000949301-mRNA-1"/>
    <property type="gene ID" value="ECPE_0000949301"/>
</dbReference>